<evidence type="ECO:0000313" key="2">
    <source>
        <dbReference type="Proteomes" id="UP001371456"/>
    </source>
</evidence>
<sequence length="354" mass="40076">MQKLDENFSYILCKLDNVQCALSTYSQSVIADPMPPDVDSSYDDNGDLALSFDESSPVFEDLVLLSDLLFDLNDGTLEEVTGGTLEEVSGISTYKVELDPTKRSLSLYRFPPAQFKLEFPFDPGFGMLTTFLGSANCYSFVVLDEFKEIIKIFVSHFDSTISDQYTLDQFPYDPSANVFIVTSSGSLQVHQLHPVIFVFNLLLVMDTFQLFGSVFYIRPTVKLAKPLIDNESVISIWDPGITSKFWAIAGSRHSVEVLRVFEAIKNNWSCLFAKLSNWEQLSGVEMGVETFNAMYFDRCLWVTEHIGDHLDYSCMEYKCGIPVKEFHTCNDKTPMDDQEHCDGSLVPYELFSNV</sequence>
<organism evidence="1 2">
    <name type="scientific">Solanum bulbocastanum</name>
    <name type="common">Wild potato</name>
    <dbReference type="NCBI Taxonomy" id="147425"/>
    <lineage>
        <taxon>Eukaryota</taxon>
        <taxon>Viridiplantae</taxon>
        <taxon>Streptophyta</taxon>
        <taxon>Embryophyta</taxon>
        <taxon>Tracheophyta</taxon>
        <taxon>Spermatophyta</taxon>
        <taxon>Magnoliopsida</taxon>
        <taxon>eudicotyledons</taxon>
        <taxon>Gunneridae</taxon>
        <taxon>Pentapetalae</taxon>
        <taxon>asterids</taxon>
        <taxon>lamiids</taxon>
        <taxon>Solanales</taxon>
        <taxon>Solanaceae</taxon>
        <taxon>Solanoideae</taxon>
        <taxon>Solaneae</taxon>
        <taxon>Solanum</taxon>
    </lineage>
</organism>
<evidence type="ECO:0000313" key="1">
    <source>
        <dbReference type="EMBL" id="KAK6774559.1"/>
    </source>
</evidence>
<accession>A0AAN8SVA4</accession>
<protein>
    <submittedName>
        <fullName evidence="1">Uncharacterized protein</fullName>
    </submittedName>
</protein>
<reference evidence="1 2" key="1">
    <citation type="submission" date="2024-02" db="EMBL/GenBank/DDBJ databases">
        <title>de novo genome assembly of Solanum bulbocastanum strain 11H21.</title>
        <authorList>
            <person name="Hosaka A.J."/>
        </authorList>
    </citation>
    <scope>NUCLEOTIDE SEQUENCE [LARGE SCALE GENOMIC DNA]</scope>
    <source>
        <tissue evidence="1">Young leaves</tissue>
    </source>
</reference>
<name>A0AAN8SVA4_SOLBU</name>
<dbReference type="Proteomes" id="UP001371456">
    <property type="component" value="Unassembled WGS sequence"/>
</dbReference>
<dbReference type="EMBL" id="JBANQN010000012">
    <property type="protein sequence ID" value="KAK6774559.1"/>
    <property type="molecule type" value="Genomic_DNA"/>
</dbReference>
<dbReference type="AlphaFoldDB" id="A0AAN8SVA4"/>
<proteinExistence type="predicted"/>
<keyword evidence="2" id="KW-1185">Reference proteome</keyword>
<comment type="caution">
    <text evidence="1">The sequence shown here is derived from an EMBL/GenBank/DDBJ whole genome shotgun (WGS) entry which is preliminary data.</text>
</comment>
<gene>
    <name evidence="1" type="ORF">RDI58_029798</name>
</gene>